<protein>
    <recommendedName>
        <fullName evidence="1">THIF-type NAD/FAD binding fold domain-containing protein</fullName>
    </recommendedName>
</protein>
<reference evidence="2" key="1">
    <citation type="submission" date="2014-05" db="EMBL/GenBank/DDBJ databases">
        <title>Genome sequence of Mycobacterium aromaticivorans strain JS19b1T (= DSM 45407T).</title>
        <authorList>
            <person name="Kwak Y."/>
            <person name="Park G.-S."/>
            <person name="Li Q.X."/>
            <person name="Lee S.-E."/>
            <person name="Shin J.-H."/>
        </authorList>
    </citation>
    <scope>NUCLEOTIDE SEQUENCE [LARGE SCALE GENOMIC DNA]</scope>
    <source>
        <strain evidence="2">JS19b1</strain>
    </source>
</reference>
<dbReference type="NCBIfam" id="NF005901">
    <property type="entry name" value="PRK07877.1"/>
    <property type="match status" value="1"/>
</dbReference>
<proteinExistence type="predicted"/>
<gene>
    <name evidence="2" type="ORF">Y900_015735</name>
</gene>
<dbReference type="GO" id="GO:0061504">
    <property type="term" value="P:cyclic threonylcarbamoyladenosine biosynthetic process"/>
    <property type="evidence" value="ECO:0007669"/>
    <property type="project" value="TreeGrafter"/>
</dbReference>
<evidence type="ECO:0000259" key="1">
    <source>
        <dbReference type="Pfam" id="PF00899"/>
    </source>
</evidence>
<name>A0A064CNS1_9MYCO</name>
<dbReference type="SUPFAM" id="SSF55469">
    <property type="entry name" value="FMN-dependent nitroreductase-like"/>
    <property type="match status" value="1"/>
</dbReference>
<dbReference type="Pfam" id="PF00899">
    <property type="entry name" value="ThiF"/>
    <property type="match status" value="1"/>
</dbReference>
<dbReference type="PANTHER" id="PTHR43267">
    <property type="entry name" value="TRNA THREONYLCARBAMOYLADENOSINE DEHYDRATASE"/>
    <property type="match status" value="1"/>
</dbReference>
<dbReference type="eggNOG" id="COG0476">
    <property type="taxonomic scope" value="Bacteria"/>
</dbReference>
<dbReference type="GO" id="GO:0016491">
    <property type="term" value="F:oxidoreductase activity"/>
    <property type="evidence" value="ECO:0007669"/>
    <property type="project" value="InterPro"/>
</dbReference>
<accession>A0A064CNS1</accession>
<dbReference type="InterPro" id="IPR045886">
    <property type="entry name" value="ThiF/MoeB/HesA"/>
</dbReference>
<dbReference type="PANTHER" id="PTHR43267:SF3">
    <property type="entry name" value="THIF PROTEIN"/>
    <property type="match status" value="1"/>
</dbReference>
<dbReference type="SUPFAM" id="SSF69572">
    <property type="entry name" value="Activating enzymes of the ubiquitin-like proteins"/>
    <property type="match status" value="1"/>
</dbReference>
<dbReference type="AlphaFoldDB" id="A0A064CNS1"/>
<dbReference type="CDD" id="cd01483">
    <property type="entry name" value="E1_enzyme_family"/>
    <property type="match status" value="1"/>
</dbReference>
<dbReference type="STRING" id="1440774.Y900_015735"/>
<dbReference type="Gene3D" id="3.40.50.720">
    <property type="entry name" value="NAD(P)-binding Rossmann-like Domain"/>
    <property type="match status" value="1"/>
</dbReference>
<dbReference type="GO" id="GO:0008641">
    <property type="term" value="F:ubiquitin-like modifier activating enzyme activity"/>
    <property type="evidence" value="ECO:0007669"/>
    <property type="project" value="InterPro"/>
</dbReference>
<feature type="domain" description="THIF-type NAD/FAD binding fold" evidence="1">
    <location>
        <begin position="85"/>
        <end position="222"/>
    </location>
</feature>
<dbReference type="EMBL" id="JALN02000001">
    <property type="protein sequence ID" value="KDF00354.1"/>
    <property type="molecule type" value="Genomic_DNA"/>
</dbReference>
<dbReference type="RefSeq" id="WP_036342981.1">
    <property type="nucleotide sequence ID" value="NZ_JALN02000001.1"/>
</dbReference>
<dbReference type="GO" id="GO:0061503">
    <property type="term" value="F:tRNA threonylcarbamoyladenosine dehydratase"/>
    <property type="evidence" value="ECO:0007669"/>
    <property type="project" value="TreeGrafter"/>
</dbReference>
<dbReference type="Proteomes" id="UP000022835">
    <property type="component" value="Unassembled WGS sequence"/>
</dbReference>
<dbReference type="InterPro" id="IPR000594">
    <property type="entry name" value="ThiF_NAD_FAD-bd"/>
</dbReference>
<dbReference type="Gene3D" id="3.40.109.10">
    <property type="entry name" value="NADH Oxidase"/>
    <property type="match status" value="1"/>
</dbReference>
<comment type="caution">
    <text evidence="2">The sequence shown here is derived from an EMBL/GenBank/DDBJ whole genome shotgun (WGS) entry which is preliminary data.</text>
</comment>
<evidence type="ECO:0000313" key="3">
    <source>
        <dbReference type="Proteomes" id="UP000022835"/>
    </source>
</evidence>
<dbReference type="OrthoDB" id="5149792at2"/>
<organism evidence="2 3">
    <name type="scientific">Mycolicibacterium aromaticivorans JS19b1 = JCM 16368</name>
    <dbReference type="NCBI Taxonomy" id="1440774"/>
    <lineage>
        <taxon>Bacteria</taxon>
        <taxon>Bacillati</taxon>
        <taxon>Actinomycetota</taxon>
        <taxon>Actinomycetes</taxon>
        <taxon>Mycobacteriales</taxon>
        <taxon>Mycobacteriaceae</taxon>
        <taxon>Mycolicibacterium</taxon>
    </lineage>
</organism>
<dbReference type="InterPro" id="IPR000415">
    <property type="entry name" value="Nitroreductase-like"/>
</dbReference>
<dbReference type="InterPro" id="IPR035985">
    <property type="entry name" value="Ubiquitin-activating_enz"/>
</dbReference>
<sequence>MAVDETAGYSAHILSDGDAGLDALRRDPGIEFIDHRAALLEDLRKLQPAPGPELLDEPTRWAHYPWRRTVVAILGPNGFQAVRTDRNRNLITTAEQRRLRTVRIAIAGLSVGHVIAHTLAAEGLCGTLRLADFDHLELSNLNRVPATILDIGLNKAIVTARRIAELDPYLRVEVMTSGVRAASLGEFLDDIDIVVEECDSLDMKVRIREAARERRLPVLMATSDRGLIDVERFDLEPHRAVMHGVLGGVDSAQLAALSQQDRIPYMLRHLDASRSSGRLTASLVEVGHTLSTWPQLAGEVTLGATIVAEGARRIGLGEPLASGQVRIDVGQALDEISEPELGAPAHTDADQPAPDVEEPREAAAAIARAAVRAPSGGNAQPWEIEAAADSVRIRIAPQYKSMMDVAFRGSAVAVGAATFNARIAAAHTGVLGPVEWTSDGATLLEATLRLGAGGDAELAALYEPMLRRETNRRQGTPQPLATETVDALNQWAAREGAGLHLLTERSDIDTAATILAATDRLRFLTPRLHREMISEMRWPGDEPAHSGIDVRGLELAPGDFAVMDILRRSDVMGLLADWDAGEALGEDVAKRVHATSAVAVITTNGHQLIDYARGGSAAEAVWIVAQQYGLAVHPISPVFLHAVHHHELSELAPTFAPELVELKSRFTELTGVQTGESLVLILRLAHAGPASVRSRRRPLPSTS</sequence>
<evidence type="ECO:0000313" key="2">
    <source>
        <dbReference type="EMBL" id="KDF00354.1"/>
    </source>
</evidence>
<keyword evidence="3" id="KW-1185">Reference proteome</keyword>